<feature type="compositionally biased region" description="Acidic residues" evidence="1">
    <location>
        <begin position="107"/>
        <end position="121"/>
    </location>
</feature>
<evidence type="ECO:0008006" key="4">
    <source>
        <dbReference type="Google" id="ProtNLM"/>
    </source>
</evidence>
<evidence type="ECO:0000313" key="3">
    <source>
        <dbReference type="Proteomes" id="UP001199469"/>
    </source>
</evidence>
<dbReference type="EMBL" id="JAJNDB010000008">
    <property type="protein sequence ID" value="MCD2197508.1"/>
    <property type="molecule type" value="Genomic_DNA"/>
</dbReference>
<comment type="caution">
    <text evidence="2">The sequence shown here is derived from an EMBL/GenBank/DDBJ whole genome shotgun (WGS) entry which is preliminary data.</text>
</comment>
<reference evidence="2 3" key="1">
    <citation type="submission" date="2021-11" db="EMBL/GenBank/DDBJ databases">
        <title>Draft genome sequence of Actinomycetospora sp. SF1 isolated from the rhizosphere soil.</title>
        <authorList>
            <person name="Duangmal K."/>
            <person name="Chantavorakit T."/>
        </authorList>
    </citation>
    <scope>NUCLEOTIDE SEQUENCE [LARGE SCALE GENOMIC DNA]</scope>
    <source>
        <strain evidence="2 3">TBRC 5722</strain>
    </source>
</reference>
<proteinExistence type="predicted"/>
<evidence type="ECO:0000313" key="2">
    <source>
        <dbReference type="EMBL" id="MCD2197508.1"/>
    </source>
</evidence>
<name>A0ABS8PGZ4_9PSEU</name>
<accession>A0ABS8PGZ4</accession>
<dbReference type="RefSeq" id="WP_230739593.1">
    <property type="nucleotide sequence ID" value="NZ_JAJNDB010000008.1"/>
</dbReference>
<gene>
    <name evidence="2" type="ORF">LQ327_29470</name>
</gene>
<evidence type="ECO:0000256" key="1">
    <source>
        <dbReference type="SAM" id="MobiDB-lite"/>
    </source>
</evidence>
<organism evidence="2 3">
    <name type="scientific">Actinomycetospora endophytica</name>
    <dbReference type="NCBI Taxonomy" id="2291215"/>
    <lineage>
        <taxon>Bacteria</taxon>
        <taxon>Bacillati</taxon>
        <taxon>Actinomycetota</taxon>
        <taxon>Actinomycetes</taxon>
        <taxon>Pseudonocardiales</taxon>
        <taxon>Pseudonocardiaceae</taxon>
        <taxon>Actinomycetospora</taxon>
    </lineage>
</organism>
<dbReference type="Proteomes" id="UP001199469">
    <property type="component" value="Unassembled WGS sequence"/>
</dbReference>
<feature type="region of interest" description="Disordered" evidence="1">
    <location>
        <begin position="1"/>
        <end position="137"/>
    </location>
</feature>
<protein>
    <recommendedName>
        <fullName evidence="4">DUF5709 domain-containing protein</fullName>
    </recommendedName>
</protein>
<sequence length="137" mass="14724">MSEQYAEQAEAVVDNDTSALDAEPSLVLDEDRMGADPLEDGMDTAEGYSRDVRLGGTQDAEDQDTLAYRIPQEEPDVESEEPPARPVAATPAMDLDESVDDPANSVDDIDGSEAADVEGEWPTEGAERSALHVQQES</sequence>
<keyword evidence="3" id="KW-1185">Reference proteome</keyword>